<sequence length="158" mass="18292">MTQSKNNHMSCTRPNSWHGKNYTHHSQLSDEEFVEAFEKASLHPKLFNHEAHIRLAWVYLQKYGEEKAVEKTCAGIAHFDAIYGNGDKFHATITVAAVKAVHHFNKKSKSTNFFDFMEAFPRLKTAFKELLEQHYTPEVLTHEKAKTDYIPPDLLPFD</sequence>
<proteinExistence type="predicted"/>
<reference evidence="1 2" key="1">
    <citation type="submission" date="2014-04" db="EMBL/GenBank/DDBJ databases">
        <title>Whole genome of Muricauda olearia.</title>
        <authorList>
            <person name="Zhang X.-H."/>
            <person name="Tang K."/>
        </authorList>
    </citation>
    <scope>NUCLEOTIDE SEQUENCE [LARGE SCALE GENOMIC DNA]</scope>
    <source>
        <strain evidence="1 2">Th120</strain>
    </source>
</reference>
<accession>A0A444VKQ7</accession>
<organism evidence="1 2">
    <name type="scientific">Flagellimonas olearia</name>
    <dbReference type="NCBI Taxonomy" id="552546"/>
    <lineage>
        <taxon>Bacteria</taxon>
        <taxon>Pseudomonadati</taxon>
        <taxon>Bacteroidota</taxon>
        <taxon>Flavobacteriia</taxon>
        <taxon>Flavobacteriales</taxon>
        <taxon>Flavobacteriaceae</taxon>
        <taxon>Flagellimonas</taxon>
    </lineage>
</organism>
<protein>
    <submittedName>
        <fullName evidence="1">Uncharacterized protein</fullName>
    </submittedName>
</protein>
<gene>
    <name evidence="1" type="ORF">DN53_13875</name>
</gene>
<evidence type="ECO:0000313" key="2">
    <source>
        <dbReference type="Proteomes" id="UP000290261"/>
    </source>
</evidence>
<dbReference type="EMBL" id="JJMP01000006">
    <property type="protein sequence ID" value="RYC51290.1"/>
    <property type="molecule type" value="Genomic_DNA"/>
</dbReference>
<name>A0A444VKQ7_9FLAO</name>
<keyword evidence="2" id="KW-1185">Reference proteome</keyword>
<dbReference type="AlphaFoldDB" id="A0A444VKQ7"/>
<comment type="caution">
    <text evidence="1">The sequence shown here is derived from an EMBL/GenBank/DDBJ whole genome shotgun (WGS) entry which is preliminary data.</text>
</comment>
<dbReference type="Proteomes" id="UP000290261">
    <property type="component" value="Unassembled WGS sequence"/>
</dbReference>
<evidence type="ECO:0000313" key="1">
    <source>
        <dbReference type="EMBL" id="RYC51290.1"/>
    </source>
</evidence>